<comment type="similarity">
    <text evidence="2">Belongs to the glycosyl hydrolase 51 family.</text>
</comment>
<evidence type="ECO:0000256" key="5">
    <source>
        <dbReference type="ARBA" id="ARBA00022801"/>
    </source>
</evidence>
<feature type="region of interest" description="Disordered" evidence="8">
    <location>
        <begin position="1"/>
        <end position="24"/>
    </location>
</feature>
<name>A0ABR7MJT9_9BACT</name>
<dbReference type="InterPro" id="IPR017853">
    <property type="entry name" value="GH"/>
</dbReference>
<comment type="caution">
    <text evidence="10">The sequence shown here is derived from an EMBL/GenBank/DDBJ whole genome shotgun (WGS) entry which is preliminary data.</text>
</comment>
<dbReference type="Proteomes" id="UP000622017">
    <property type="component" value="Unassembled WGS sequence"/>
</dbReference>
<evidence type="ECO:0000256" key="4">
    <source>
        <dbReference type="ARBA" id="ARBA00012670"/>
    </source>
</evidence>
<dbReference type="PANTHER" id="PTHR43576">
    <property type="entry name" value="ALPHA-L-ARABINOFURANOSIDASE C-RELATED"/>
    <property type="match status" value="1"/>
</dbReference>
<protein>
    <recommendedName>
        <fullName evidence="4">non-reducing end alpha-L-arabinofuranosidase</fullName>
        <ecNumber evidence="4">3.2.1.55</ecNumber>
    </recommendedName>
</protein>
<keyword evidence="6" id="KW-0119">Carbohydrate metabolism</keyword>
<accession>A0ABR7MJT9</accession>
<evidence type="ECO:0000256" key="8">
    <source>
        <dbReference type="SAM" id="MobiDB-lite"/>
    </source>
</evidence>
<dbReference type="InterPro" id="IPR010720">
    <property type="entry name" value="Alpha-L-AF_C"/>
</dbReference>
<proteinExistence type="inferred from homology"/>
<evidence type="ECO:0000313" key="10">
    <source>
        <dbReference type="EMBL" id="MBC6611331.1"/>
    </source>
</evidence>
<keyword evidence="11" id="KW-1185">Reference proteome</keyword>
<evidence type="ECO:0000256" key="1">
    <source>
        <dbReference type="ARBA" id="ARBA00001462"/>
    </source>
</evidence>
<feature type="domain" description="Alpha-L-arabinofuranosidase C-terminal" evidence="9">
    <location>
        <begin position="337"/>
        <end position="510"/>
    </location>
</feature>
<dbReference type="PROSITE" id="PS51318">
    <property type="entry name" value="TAT"/>
    <property type="match status" value="1"/>
</dbReference>
<dbReference type="InterPro" id="IPR055235">
    <property type="entry name" value="ASD1_cat"/>
</dbReference>
<dbReference type="EC" id="3.2.1.55" evidence="4"/>
<evidence type="ECO:0000259" key="9">
    <source>
        <dbReference type="SMART" id="SM00813"/>
    </source>
</evidence>
<dbReference type="PANTHER" id="PTHR43576:SF3">
    <property type="entry name" value="ALPHA-L-ARABINOFURANOSIDASE C"/>
    <property type="match status" value="1"/>
</dbReference>
<gene>
    <name evidence="10" type="ORF">H8B15_10375</name>
</gene>
<organism evidence="10 11">
    <name type="scientific">Hymenobacter citatus</name>
    <dbReference type="NCBI Taxonomy" id="2763506"/>
    <lineage>
        <taxon>Bacteria</taxon>
        <taxon>Pseudomonadati</taxon>
        <taxon>Bacteroidota</taxon>
        <taxon>Cytophagia</taxon>
        <taxon>Cytophagales</taxon>
        <taxon>Hymenobacteraceae</taxon>
        <taxon>Hymenobacter</taxon>
    </lineage>
</organism>
<dbReference type="SUPFAM" id="SSF51445">
    <property type="entry name" value="(Trans)glycosidases"/>
    <property type="match status" value="1"/>
</dbReference>
<dbReference type="Gene3D" id="3.20.20.80">
    <property type="entry name" value="Glycosidases"/>
    <property type="match status" value="1"/>
</dbReference>
<dbReference type="Pfam" id="PF06964">
    <property type="entry name" value="Alpha-L-AF_C"/>
    <property type="match status" value="1"/>
</dbReference>
<keyword evidence="5" id="KW-0378">Hydrolase</keyword>
<evidence type="ECO:0000256" key="3">
    <source>
        <dbReference type="ARBA" id="ARBA00011165"/>
    </source>
</evidence>
<comment type="catalytic activity">
    <reaction evidence="1">
        <text>Hydrolysis of terminal non-reducing alpha-L-arabinofuranoside residues in alpha-L-arabinosides.</text>
        <dbReference type="EC" id="3.2.1.55"/>
    </reaction>
</comment>
<dbReference type="SMART" id="SM00813">
    <property type="entry name" value="Alpha-L-AF_C"/>
    <property type="match status" value="1"/>
</dbReference>
<dbReference type="EMBL" id="JACSCY010000006">
    <property type="protein sequence ID" value="MBC6611331.1"/>
    <property type="molecule type" value="Genomic_DNA"/>
</dbReference>
<feature type="compositionally biased region" description="Low complexity" evidence="8">
    <location>
        <begin position="1"/>
        <end position="16"/>
    </location>
</feature>
<keyword evidence="7" id="KW-0326">Glycosidase</keyword>
<sequence>MASSTTTLPATQPTPTDRMQQPSRRKFLKNSTGLLLGAMVPGPVKHFWRAPAATLTVHLNQPLGEISPLIYGQFIEHLGRAIYGGIYDDRKHRFRPDVLEKVRGLRPPLLRYPGGTVTKIYHWKDGVGKHRPVRKNLIWGGLDNNHVGTDEFMQYCQQLGAAPFLTVNMSTGTAEEAAEWVEYCNGMGTYYATQRQKNGHAAPYQVQYWGLGNEEAAREDAGTLQNPQDYIKKAWYYAKLMKLQDPSIKLIMVGDKPDWNQQILQELHPICDYLSLHLYASSKPGDPASLFTSIAAMEASIKVTAAQIKAYAPATVETFSKWYRFPPRQQPVKIAIDEWGIWEAGGRGAYNLEMDYTWNHALGVAAFLNVFQRHAAVIGLATWAQTVNVLAPIMTDDTTSICQTIYYPLALYRKLCGPTSVAVTLAGAEQLDVAASTDGKTLTLAIVQPSAQGVDIRLDAPTTGSWTAHELTAPSLESMNTLQTPGTNVVSYQQRTLPPGTTTYTVAGHSIVLLQAALR</sequence>
<dbReference type="Pfam" id="PF22848">
    <property type="entry name" value="ASD1_dom"/>
    <property type="match status" value="1"/>
</dbReference>
<evidence type="ECO:0000256" key="6">
    <source>
        <dbReference type="ARBA" id="ARBA00023277"/>
    </source>
</evidence>
<dbReference type="InterPro" id="IPR006311">
    <property type="entry name" value="TAT_signal"/>
</dbReference>
<dbReference type="Gene3D" id="2.60.40.1180">
    <property type="entry name" value="Golgi alpha-mannosidase II"/>
    <property type="match status" value="1"/>
</dbReference>
<evidence type="ECO:0000256" key="7">
    <source>
        <dbReference type="ARBA" id="ARBA00023295"/>
    </source>
</evidence>
<evidence type="ECO:0000313" key="11">
    <source>
        <dbReference type="Proteomes" id="UP000622017"/>
    </source>
</evidence>
<dbReference type="InterPro" id="IPR013780">
    <property type="entry name" value="Glyco_hydro_b"/>
</dbReference>
<dbReference type="RefSeq" id="WP_187319614.1">
    <property type="nucleotide sequence ID" value="NZ_JACSCY010000006.1"/>
</dbReference>
<evidence type="ECO:0000256" key="2">
    <source>
        <dbReference type="ARBA" id="ARBA00007186"/>
    </source>
</evidence>
<comment type="subunit">
    <text evidence="3">Homohexamer; trimer of dimers.</text>
</comment>
<reference evidence="10 11" key="1">
    <citation type="submission" date="2020-08" db="EMBL/GenBank/DDBJ databases">
        <title>Hymenobacter sp.</title>
        <authorList>
            <person name="Kim M.K."/>
        </authorList>
    </citation>
    <scope>NUCLEOTIDE SEQUENCE [LARGE SCALE GENOMIC DNA]</scope>
    <source>
        <strain evidence="10 11">BT507</strain>
    </source>
</reference>